<evidence type="ECO:0000256" key="1">
    <source>
        <dbReference type="RuleBase" id="RU000363"/>
    </source>
</evidence>
<evidence type="ECO:0000256" key="2">
    <source>
        <dbReference type="SAM" id="Phobius"/>
    </source>
</evidence>
<evidence type="ECO:0000313" key="4">
    <source>
        <dbReference type="Proteomes" id="UP001151699"/>
    </source>
</evidence>
<dbReference type="GO" id="GO:0016491">
    <property type="term" value="F:oxidoreductase activity"/>
    <property type="evidence" value="ECO:0007669"/>
    <property type="project" value="TreeGrafter"/>
</dbReference>
<organism evidence="3 4">
    <name type="scientific">Pseudolycoriella hygida</name>
    <dbReference type="NCBI Taxonomy" id="35572"/>
    <lineage>
        <taxon>Eukaryota</taxon>
        <taxon>Metazoa</taxon>
        <taxon>Ecdysozoa</taxon>
        <taxon>Arthropoda</taxon>
        <taxon>Hexapoda</taxon>
        <taxon>Insecta</taxon>
        <taxon>Pterygota</taxon>
        <taxon>Neoptera</taxon>
        <taxon>Endopterygota</taxon>
        <taxon>Diptera</taxon>
        <taxon>Nematocera</taxon>
        <taxon>Sciaroidea</taxon>
        <taxon>Sciaridae</taxon>
        <taxon>Pseudolycoriella</taxon>
    </lineage>
</organism>
<protein>
    <submittedName>
        <fullName evidence="3">Retinol dehydrogenase 7</fullName>
    </submittedName>
</protein>
<gene>
    <name evidence="3" type="primary">Rdh7</name>
    <name evidence="3" type="ORF">Bhyg_06049</name>
</gene>
<dbReference type="PANTHER" id="PTHR43313:SF36">
    <property type="entry name" value="D-BETA-HYDROXYBUTYRATE DEHYDROGENASE, MITOCHONDRIAL"/>
    <property type="match status" value="1"/>
</dbReference>
<dbReference type="Pfam" id="PF00106">
    <property type="entry name" value="adh_short"/>
    <property type="match status" value="1"/>
</dbReference>
<keyword evidence="4" id="KW-1185">Reference proteome</keyword>
<keyword evidence="2" id="KW-0812">Transmembrane</keyword>
<reference evidence="3" key="1">
    <citation type="submission" date="2022-07" db="EMBL/GenBank/DDBJ databases">
        <authorList>
            <person name="Trinca V."/>
            <person name="Uliana J.V.C."/>
            <person name="Torres T.T."/>
            <person name="Ward R.J."/>
            <person name="Monesi N."/>
        </authorList>
    </citation>
    <scope>NUCLEOTIDE SEQUENCE</scope>
    <source>
        <strain evidence="3">HSMRA1968</strain>
        <tissue evidence="3">Whole embryos</tissue>
    </source>
</reference>
<sequence>MLFCGFFLISDSIVPYLSSISAYLLATVALWQLSHPITRKICKHLRFVPPVNKAVFITGCGSGFGHLLALRLNKMRFFVIASVRDTESDGAKALKASACNSSLLQIIKVDVTKDDDFIAAKKFVERTLIEQNLELHAVVNNAGVAITYPTEWYPNATAEDYRGNLDVNFLSIVRTCRTFLPLLRQSKGRIVNVISYLSRIGFESLSHYCASKHAAAGFTEAIVGELDQFGIRVVSVEPWFYLTPMVDRKRIRREFKQKFDALSTEVREAYGNYSLQFYVLLTEILTSWPLASNDLDAVIDSLAEAVRSPEPPLRIVVAPF</sequence>
<dbReference type="PRINTS" id="PR00081">
    <property type="entry name" value="GDHRDH"/>
</dbReference>
<dbReference type="PRINTS" id="PR00080">
    <property type="entry name" value="SDRFAMILY"/>
</dbReference>
<keyword evidence="2" id="KW-0472">Membrane</keyword>
<accession>A0A9Q0S1K5</accession>
<feature type="transmembrane region" description="Helical" evidence="2">
    <location>
        <begin position="54"/>
        <end position="72"/>
    </location>
</feature>
<feature type="transmembrane region" description="Helical" evidence="2">
    <location>
        <begin position="13"/>
        <end position="33"/>
    </location>
</feature>
<dbReference type="Proteomes" id="UP001151699">
    <property type="component" value="Chromosome B"/>
</dbReference>
<dbReference type="EMBL" id="WJQU01000002">
    <property type="protein sequence ID" value="KAJ6641114.1"/>
    <property type="molecule type" value="Genomic_DNA"/>
</dbReference>
<keyword evidence="2" id="KW-1133">Transmembrane helix</keyword>
<proteinExistence type="inferred from homology"/>
<dbReference type="PANTHER" id="PTHR43313">
    <property type="entry name" value="SHORT-CHAIN DEHYDROGENASE/REDUCTASE FAMILY 9C"/>
    <property type="match status" value="1"/>
</dbReference>
<feature type="non-terminal residue" evidence="3">
    <location>
        <position position="1"/>
    </location>
</feature>
<dbReference type="OrthoDB" id="294295at2759"/>
<evidence type="ECO:0000313" key="3">
    <source>
        <dbReference type="EMBL" id="KAJ6641114.1"/>
    </source>
</evidence>
<dbReference type="AlphaFoldDB" id="A0A9Q0S1K5"/>
<dbReference type="Gene3D" id="3.40.50.720">
    <property type="entry name" value="NAD(P)-binding Rossmann-like Domain"/>
    <property type="match status" value="1"/>
</dbReference>
<name>A0A9Q0S1K5_9DIPT</name>
<dbReference type="InterPro" id="IPR002347">
    <property type="entry name" value="SDR_fam"/>
</dbReference>
<dbReference type="GO" id="GO:0008202">
    <property type="term" value="P:steroid metabolic process"/>
    <property type="evidence" value="ECO:0007669"/>
    <property type="project" value="TreeGrafter"/>
</dbReference>
<comment type="caution">
    <text evidence="3">The sequence shown here is derived from an EMBL/GenBank/DDBJ whole genome shotgun (WGS) entry which is preliminary data.</text>
</comment>
<comment type="similarity">
    <text evidence="1">Belongs to the short-chain dehydrogenases/reductases (SDR) family.</text>
</comment>
<dbReference type="SUPFAM" id="SSF51735">
    <property type="entry name" value="NAD(P)-binding Rossmann-fold domains"/>
    <property type="match status" value="1"/>
</dbReference>
<dbReference type="InterPro" id="IPR036291">
    <property type="entry name" value="NAD(P)-bd_dom_sf"/>
</dbReference>